<proteinExistence type="predicted"/>
<dbReference type="SUPFAM" id="SSF47203">
    <property type="entry name" value="Acyl-CoA dehydrogenase C-terminal domain-like"/>
    <property type="match status" value="1"/>
</dbReference>
<accession>A0A135TTB8</accession>
<dbReference type="InterPro" id="IPR036250">
    <property type="entry name" value="AcylCo_DH-like_C"/>
</dbReference>
<gene>
    <name evidence="1" type="ORF">CNYM01_13739</name>
</gene>
<evidence type="ECO:0000313" key="2">
    <source>
        <dbReference type="Proteomes" id="UP000070054"/>
    </source>
</evidence>
<comment type="caution">
    <text evidence="1">The sequence shown here is derived from an EMBL/GenBank/DDBJ whole genome shotgun (WGS) entry which is preliminary data.</text>
</comment>
<protein>
    <submittedName>
        <fullName evidence="1">Uncharacterized protein</fullName>
    </submittedName>
</protein>
<dbReference type="Proteomes" id="UP000070054">
    <property type="component" value="Unassembled WGS sequence"/>
</dbReference>
<evidence type="ECO:0000313" key="1">
    <source>
        <dbReference type="EMBL" id="KXH51413.1"/>
    </source>
</evidence>
<organism evidence="1 2">
    <name type="scientific">Colletotrichum nymphaeae SA-01</name>
    <dbReference type="NCBI Taxonomy" id="1460502"/>
    <lineage>
        <taxon>Eukaryota</taxon>
        <taxon>Fungi</taxon>
        <taxon>Dikarya</taxon>
        <taxon>Ascomycota</taxon>
        <taxon>Pezizomycotina</taxon>
        <taxon>Sordariomycetes</taxon>
        <taxon>Hypocreomycetidae</taxon>
        <taxon>Glomerellales</taxon>
        <taxon>Glomerellaceae</taxon>
        <taxon>Colletotrichum</taxon>
        <taxon>Colletotrichum acutatum species complex</taxon>
    </lineage>
</organism>
<dbReference type="AlphaFoldDB" id="A0A135TTB8"/>
<name>A0A135TTB8_9PEZI</name>
<dbReference type="Gene3D" id="1.20.140.10">
    <property type="entry name" value="Butyryl-CoA Dehydrogenase, subunit A, domain 3"/>
    <property type="match status" value="1"/>
</dbReference>
<reference evidence="1 2" key="1">
    <citation type="submission" date="2014-02" db="EMBL/GenBank/DDBJ databases">
        <title>The genome sequence of Colletotrichum nymphaeae SA-01.</title>
        <authorList>
            <person name="Baroncelli R."/>
            <person name="Thon M.R."/>
        </authorList>
    </citation>
    <scope>NUCLEOTIDE SEQUENCE [LARGE SCALE GENOMIC DNA]</scope>
    <source>
        <strain evidence="1 2">SA-01</strain>
    </source>
</reference>
<dbReference type="EMBL" id="JEMN01001024">
    <property type="protein sequence ID" value="KXH51413.1"/>
    <property type="molecule type" value="Genomic_DNA"/>
</dbReference>
<sequence>MSFSTQQRPILKTLAFGEVLHAYAEWTAKLFMNPDTTADVRRGLTPAFKALVVGSSHLLVELVERCGWQGFYAYRQISELASTFQGNSVAEGDTLVSSICLASELLAQKYCLPQPVDRRSPLAMYERGVVDEIAARMAPIPSGHRSSEFNAAVPL</sequence>
<dbReference type="GO" id="GO:0016627">
    <property type="term" value="F:oxidoreductase activity, acting on the CH-CH group of donors"/>
    <property type="evidence" value="ECO:0007669"/>
    <property type="project" value="InterPro"/>
</dbReference>
<keyword evidence="2" id="KW-1185">Reference proteome</keyword>